<dbReference type="Pfam" id="PF19279">
    <property type="entry name" value="YegS_C"/>
    <property type="match status" value="1"/>
</dbReference>
<dbReference type="PANTHER" id="PTHR12358">
    <property type="entry name" value="SPHINGOSINE KINASE"/>
    <property type="match status" value="1"/>
</dbReference>
<protein>
    <submittedName>
        <fullName evidence="6">YegS/Rv2252/BmrU family lipid kinase</fullName>
    </submittedName>
</protein>
<keyword evidence="4" id="KW-0067">ATP-binding</keyword>
<dbReference type="InterPro" id="IPR017438">
    <property type="entry name" value="ATP-NAD_kinase_N"/>
</dbReference>
<gene>
    <name evidence="6" type="ORF">HNQ92_001889</name>
</gene>
<keyword evidence="2" id="KW-0547">Nucleotide-binding</keyword>
<dbReference type="PROSITE" id="PS50146">
    <property type="entry name" value="DAGK"/>
    <property type="match status" value="1"/>
</dbReference>
<keyword evidence="1" id="KW-0808">Transferase</keyword>
<dbReference type="InterPro" id="IPR001206">
    <property type="entry name" value="Diacylglycerol_kinase_cat_dom"/>
</dbReference>
<dbReference type="InterPro" id="IPR016064">
    <property type="entry name" value="NAD/diacylglycerol_kinase_sf"/>
</dbReference>
<dbReference type="Gene3D" id="3.40.50.10330">
    <property type="entry name" value="Probable inorganic polyphosphate/atp-NAD kinase, domain 1"/>
    <property type="match status" value="1"/>
</dbReference>
<dbReference type="SUPFAM" id="SSF111331">
    <property type="entry name" value="NAD kinase/diacylglycerol kinase-like"/>
    <property type="match status" value="1"/>
</dbReference>
<keyword evidence="7" id="KW-1185">Reference proteome</keyword>
<dbReference type="Gene3D" id="2.60.200.40">
    <property type="match status" value="1"/>
</dbReference>
<evidence type="ECO:0000256" key="1">
    <source>
        <dbReference type="ARBA" id="ARBA00022679"/>
    </source>
</evidence>
<dbReference type="SMART" id="SM00046">
    <property type="entry name" value="DAGKc"/>
    <property type="match status" value="1"/>
</dbReference>
<evidence type="ECO:0000259" key="5">
    <source>
        <dbReference type="PROSITE" id="PS50146"/>
    </source>
</evidence>
<dbReference type="EMBL" id="JACHGF010000002">
    <property type="protein sequence ID" value="MBB5283763.1"/>
    <property type="molecule type" value="Genomic_DNA"/>
</dbReference>
<dbReference type="InterPro" id="IPR050187">
    <property type="entry name" value="Lipid_Phosphate_FormReg"/>
</dbReference>
<proteinExistence type="predicted"/>
<sequence length="310" mass="33553">MPLQQVLLVVNPISGTTNKDEIIEKVAQKTQVLGMEMSLYLTTGEKDQEAIRQRLEALNPARVLVVGGDGTITLVAELLQNQDIILGIIPAGSANGLATSFELPAGLDETLDVALGPHVGCIDGVRINGKISLHLSDLGLNALLVKNYEEGEMRGKLGYAKEVVKTLSEHEIFRVRITTPEQTLETEAVIVIIANAQKYGTGVNVNPLGNICDGRFELVIAKRIDVIELAKLLTGNFDFDPDVVTMLSVVEADIEILSGTIGFQIDGEYLGEVPRIRADIVPGVLQVAVPENYYQTNQLPAFTPKYPNLA</sequence>
<dbReference type="Pfam" id="PF00781">
    <property type="entry name" value="DAGK_cat"/>
    <property type="match status" value="1"/>
</dbReference>
<organism evidence="6 7">
    <name type="scientific">Rhabdobacter roseus</name>
    <dbReference type="NCBI Taxonomy" id="1655419"/>
    <lineage>
        <taxon>Bacteria</taxon>
        <taxon>Pseudomonadati</taxon>
        <taxon>Bacteroidota</taxon>
        <taxon>Cytophagia</taxon>
        <taxon>Cytophagales</taxon>
        <taxon>Cytophagaceae</taxon>
        <taxon>Rhabdobacter</taxon>
    </lineage>
</organism>
<evidence type="ECO:0000313" key="6">
    <source>
        <dbReference type="EMBL" id="MBB5283763.1"/>
    </source>
</evidence>
<dbReference type="InterPro" id="IPR045540">
    <property type="entry name" value="YegS/DAGK_C"/>
</dbReference>
<accession>A0A840TR99</accession>
<evidence type="ECO:0000256" key="4">
    <source>
        <dbReference type="ARBA" id="ARBA00022840"/>
    </source>
</evidence>
<dbReference type="Proteomes" id="UP000557307">
    <property type="component" value="Unassembled WGS sequence"/>
</dbReference>
<name>A0A840TR99_9BACT</name>
<comment type="caution">
    <text evidence="6">The sequence shown here is derived from an EMBL/GenBank/DDBJ whole genome shotgun (WGS) entry which is preliminary data.</text>
</comment>
<feature type="domain" description="DAGKc" evidence="5">
    <location>
        <begin position="1"/>
        <end position="131"/>
    </location>
</feature>
<dbReference type="RefSeq" id="WP_184173433.1">
    <property type="nucleotide sequence ID" value="NZ_JACHGF010000002.1"/>
</dbReference>
<dbReference type="GO" id="GO:0005524">
    <property type="term" value="F:ATP binding"/>
    <property type="evidence" value="ECO:0007669"/>
    <property type="project" value="UniProtKB-KW"/>
</dbReference>
<dbReference type="AlphaFoldDB" id="A0A840TR99"/>
<evidence type="ECO:0000256" key="3">
    <source>
        <dbReference type="ARBA" id="ARBA00022777"/>
    </source>
</evidence>
<keyword evidence="3 6" id="KW-0418">Kinase</keyword>
<reference evidence="6 7" key="1">
    <citation type="submission" date="2020-08" db="EMBL/GenBank/DDBJ databases">
        <title>Genomic Encyclopedia of Type Strains, Phase IV (KMG-IV): sequencing the most valuable type-strain genomes for metagenomic binning, comparative biology and taxonomic classification.</title>
        <authorList>
            <person name="Goeker M."/>
        </authorList>
    </citation>
    <scope>NUCLEOTIDE SEQUENCE [LARGE SCALE GENOMIC DNA]</scope>
    <source>
        <strain evidence="6 7">DSM 105074</strain>
    </source>
</reference>
<dbReference type="PANTHER" id="PTHR12358:SF54">
    <property type="entry name" value="SPHINGOSINE KINASE RELATED PROTEIN"/>
    <property type="match status" value="1"/>
</dbReference>
<evidence type="ECO:0000313" key="7">
    <source>
        <dbReference type="Proteomes" id="UP000557307"/>
    </source>
</evidence>
<dbReference type="GO" id="GO:0016301">
    <property type="term" value="F:kinase activity"/>
    <property type="evidence" value="ECO:0007669"/>
    <property type="project" value="UniProtKB-KW"/>
</dbReference>
<evidence type="ECO:0000256" key="2">
    <source>
        <dbReference type="ARBA" id="ARBA00022741"/>
    </source>
</evidence>